<dbReference type="AlphaFoldDB" id="A0A1E8CNH7"/>
<feature type="active site" description="Proton donor" evidence="4">
    <location>
        <position position="310"/>
    </location>
</feature>
<proteinExistence type="inferred from homology"/>
<evidence type="ECO:0000256" key="2">
    <source>
        <dbReference type="ARBA" id="ARBA00022797"/>
    </source>
</evidence>
<feature type="active site" description="Nucleophile" evidence="4">
    <location>
        <position position="180"/>
    </location>
</feature>
<sequence>MSDEAITPFQISIPDADLADLKERLQRTRLPDQLPDTGWGYGTDTAWLKTLLTYWRDELDWREQEAQLNRFDQFVTHIDGVDLHFIHQRSPHPDAMPLLLTHGWPGSIVEFRHLIDALTHPEQHGGSAADAFHVIAPSLPGFAFSGKPTQPGYNPERMAHMLAALMQRLGYERYGAQGGDWGGIINRILAARYPQRLIGLHSNFVLASAPRDPDILAATPAADTERREARQAYMANEVAYQQIQGTKPQTLGVGLNDSPAGLAAWIGEKFHGWSDLEGDDPDSKFSRDDLLTNISVYWFTQSITSSARIYYENRAVPLTEPLGFVSVPTAGAIFPKEIYLTPRLWAEQSYNIVRWTDMPSGGHFAAMEEPQLLLADIRAFFAEVD</sequence>
<comment type="similarity">
    <text evidence="1">Belongs to the peptidase S33 family.</text>
</comment>
<dbReference type="EMBL" id="MASR01000001">
    <property type="protein sequence ID" value="OFE13974.1"/>
    <property type="molecule type" value="Genomic_DNA"/>
</dbReference>
<feature type="domain" description="Epoxide hydrolase N-terminal" evidence="5">
    <location>
        <begin position="6"/>
        <end position="111"/>
    </location>
</feature>
<dbReference type="PRINTS" id="PR00412">
    <property type="entry name" value="EPOXHYDRLASE"/>
</dbReference>
<evidence type="ECO:0000259" key="5">
    <source>
        <dbReference type="Pfam" id="PF06441"/>
    </source>
</evidence>
<dbReference type="Pfam" id="PF06441">
    <property type="entry name" value="EHN"/>
    <property type="match status" value="1"/>
</dbReference>
<dbReference type="InterPro" id="IPR010497">
    <property type="entry name" value="Epoxide_hydro_N"/>
</dbReference>
<dbReference type="InterPro" id="IPR000639">
    <property type="entry name" value="Epox_hydrolase-like"/>
</dbReference>
<evidence type="ECO:0000256" key="1">
    <source>
        <dbReference type="ARBA" id="ARBA00010088"/>
    </source>
</evidence>
<evidence type="ECO:0000313" key="6">
    <source>
        <dbReference type="EMBL" id="OFE13974.1"/>
    </source>
</evidence>
<feature type="active site" description="Proton acceptor" evidence="4">
    <location>
        <position position="363"/>
    </location>
</feature>
<dbReference type="PANTHER" id="PTHR21661:SF35">
    <property type="entry name" value="EPOXIDE HYDROLASE"/>
    <property type="match status" value="1"/>
</dbReference>
<dbReference type="GO" id="GO:0097176">
    <property type="term" value="P:epoxide metabolic process"/>
    <property type="evidence" value="ECO:0007669"/>
    <property type="project" value="TreeGrafter"/>
</dbReference>
<gene>
    <name evidence="6" type="ORF">PHACT_06260</name>
</gene>
<evidence type="ECO:0000256" key="3">
    <source>
        <dbReference type="ARBA" id="ARBA00022801"/>
    </source>
</evidence>
<dbReference type="Proteomes" id="UP000175669">
    <property type="component" value="Unassembled WGS sequence"/>
</dbReference>
<dbReference type="InterPro" id="IPR029058">
    <property type="entry name" value="AB_hydrolase_fold"/>
</dbReference>
<protein>
    <recommendedName>
        <fullName evidence="5">Epoxide hydrolase N-terminal domain-containing protein</fullName>
    </recommendedName>
</protein>
<dbReference type="GO" id="GO:0004301">
    <property type="term" value="F:epoxide hydrolase activity"/>
    <property type="evidence" value="ECO:0007669"/>
    <property type="project" value="TreeGrafter"/>
</dbReference>
<evidence type="ECO:0000256" key="4">
    <source>
        <dbReference type="PIRSR" id="PIRSR001112-1"/>
    </source>
</evidence>
<keyword evidence="3" id="KW-0378">Hydrolase</keyword>
<evidence type="ECO:0000313" key="7">
    <source>
        <dbReference type="Proteomes" id="UP000175669"/>
    </source>
</evidence>
<keyword evidence="2" id="KW-0058">Aromatic hydrocarbons catabolism</keyword>
<reference evidence="7" key="1">
    <citation type="submission" date="2016-07" db="EMBL/GenBank/DDBJ databases">
        <authorList>
            <person name="Florea S."/>
            <person name="Webb J.S."/>
            <person name="Jaromczyk J."/>
            <person name="Schardl C.L."/>
        </authorList>
    </citation>
    <scope>NUCLEOTIDE SEQUENCE [LARGE SCALE GENOMIC DNA]</scope>
    <source>
        <strain evidence="7">KCTC 42131</strain>
    </source>
</reference>
<dbReference type="STRING" id="1524254.PHACT_06260"/>
<dbReference type="Gene3D" id="3.40.50.1820">
    <property type="entry name" value="alpha/beta hydrolase"/>
    <property type="match status" value="1"/>
</dbReference>
<dbReference type="OrthoDB" id="9780765at2"/>
<keyword evidence="7" id="KW-1185">Reference proteome</keyword>
<name>A0A1E8CNH7_9GAMM</name>
<comment type="caution">
    <text evidence="6">The sequence shown here is derived from an EMBL/GenBank/DDBJ whole genome shotgun (WGS) entry which is preliminary data.</text>
</comment>
<dbReference type="SUPFAM" id="SSF53474">
    <property type="entry name" value="alpha/beta-Hydrolases"/>
    <property type="match status" value="1"/>
</dbReference>
<organism evidence="6 7">
    <name type="scientific">Pseudohongiella acticola</name>
    <dbReference type="NCBI Taxonomy" id="1524254"/>
    <lineage>
        <taxon>Bacteria</taxon>
        <taxon>Pseudomonadati</taxon>
        <taxon>Pseudomonadota</taxon>
        <taxon>Gammaproteobacteria</taxon>
        <taxon>Pseudomonadales</taxon>
        <taxon>Pseudohongiellaceae</taxon>
        <taxon>Pseudohongiella</taxon>
    </lineage>
</organism>
<dbReference type="PIRSF" id="PIRSF001112">
    <property type="entry name" value="Epoxide_hydrolase"/>
    <property type="match status" value="1"/>
</dbReference>
<accession>A0A1E8CNH7</accession>
<dbReference type="InterPro" id="IPR016292">
    <property type="entry name" value="Epoxide_hydrolase"/>
</dbReference>
<dbReference type="PANTHER" id="PTHR21661">
    <property type="entry name" value="EPOXIDE HYDROLASE 1-RELATED"/>
    <property type="match status" value="1"/>
</dbReference>